<name>A0A8J2KC53_9HEXA</name>
<organism evidence="3 4">
    <name type="scientific">Allacma fusca</name>
    <dbReference type="NCBI Taxonomy" id="39272"/>
    <lineage>
        <taxon>Eukaryota</taxon>
        <taxon>Metazoa</taxon>
        <taxon>Ecdysozoa</taxon>
        <taxon>Arthropoda</taxon>
        <taxon>Hexapoda</taxon>
        <taxon>Collembola</taxon>
        <taxon>Symphypleona</taxon>
        <taxon>Sminthuridae</taxon>
        <taxon>Allacma</taxon>
    </lineage>
</organism>
<dbReference type="PROSITE" id="PS00626">
    <property type="entry name" value="RCC1_2"/>
    <property type="match status" value="1"/>
</dbReference>
<dbReference type="InterPro" id="IPR051210">
    <property type="entry name" value="Ub_ligase/GEF_domain"/>
</dbReference>
<protein>
    <submittedName>
        <fullName evidence="3">Uncharacterized protein</fullName>
    </submittedName>
</protein>
<feature type="repeat" description="RCC1" evidence="2">
    <location>
        <begin position="246"/>
        <end position="293"/>
    </location>
</feature>
<comment type="caution">
    <text evidence="3">The sequence shown here is derived from an EMBL/GenBank/DDBJ whole genome shotgun (WGS) entry which is preliminary data.</text>
</comment>
<dbReference type="PROSITE" id="PS50012">
    <property type="entry name" value="RCC1_3"/>
    <property type="match status" value="2"/>
</dbReference>
<dbReference type="AlphaFoldDB" id="A0A8J2KC53"/>
<dbReference type="EMBL" id="CAJVCH010096684">
    <property type="protein sequence ID" value="CAG7723219.1"/>
    <property type="molecule type" value="Genomic_DNA"/>
</dbReference>
<dbReference type="OrthoDB" id="5370059at2759"/>
<dbReference type="PANTHER" id="PTHR22870:SF360">
    <property type="entry name" value="ULTRAVIOLET-B RECEPTOR UVR8"/>
    <property type="match status" value="1"/>
</dbReference>
<gene>
    <name evidence="3" type="ORF">AFUS01_LOCUS12317</name>
</gene>
<sequence>MSIYFAGTDQFEILSREKRCNSFTPLQSDFTFEDCVLDWDLVLYSSNTRGFKSWFIKGIISKNCSLQIHPSEKYSGVGPSKGVIAGDKVYILDQSNFQLYFVSIPHIVEKYLTENLLEFSMERVVFSEEIEPKILDISTCGKECFAIDSLGGIYAIPKLWCRMEGLQWSGIYSGYAFSLLRTDTGAVYSWGNGSRGELACGGWHSLALTSDGDIYSWGWNEAGSAEDPVEKISVGARHSVAVLKSGKVFSWGSNKFGQLGLGDCENRAIPTQVNIPSVSRVHCGRWATLILTV</sequence>
<keyword evidence="4" id="KW-1185">Reference proteome</keyword>
<evidence type="ECO:0000256" key="2">
    <source>
        <dbReference type="PROSITE-ProRule" id="PRU00235"/>
    </source>
</evidence>
<evidence type="ECO:0000313" key="3">
    <source>
        <dbReference type="EMBL" id="CAG7723219.1"/>
    </source>
</evidence>
<dbReference type="InterPro" id="IPR000408">
    <property type="entry name" value="Reg_chr_condens"/>
</dbReference>
<accession>A0A8J2KC53</accession>
<feature type="repeat" description="RCC1" evidence="2">
    <location>
        <begin position="185"/>
        <end position="245"/>
    </location>
</feature>
<evidence type="ECO:0000313" key="4">
    <source>
        <dbReference type="Proteomes" id="UP000708208"/>
    </source>
</evidence>
<evidence type="ECO:0000256" key="1">
    <source>
        <dbReference type="ARBA" id="ARBA00022737"/>
    </source>
</evidence>
<dbReference type="Proteomes" id="UP000708208">
    <property type="component" value="Unassembled WGS sequence"/>
</dbReference>
<dbReference type="PANTHER" id="PTHR22870">
    <property type="entry name" value="REGULATOR OF CHROMOSOME CONDENSATION"/>
    <property type="match status" value="1"/>
</dbReference>
<reference evidence="3" key="1">
    <citation type="submission" date="2021-06" db="EMBL/GenBank/DDBJ databases">
        <authorList>
            <person name="Hodson N. C."/>
            <person name="Mongue J. A."/>
            <person name="Jaron S. K."/>
        </authorList>
    </citation>
    <scope>NUCLEOTIDE SEQUENCE</scope>
</reference>
<dbReference type="Pfam" id="PF13540">
    <property type="entry name" value="RCC1_2"/>
    <property type="match status" value="2"/>
</dbReference>
<dbReference type="Pfam" id="PF00415">
    <property type="entry name" value="RCC1"/>
    <property type="match status" value="1"/>
</dbReference>
<keyword evidence="1" id="KW-0677">Repeat</keyword>
<proteinExistence type="predicted"/>